<sequence length="340" mass="38058">KKSDKQDESTQALFNYVTEPVASTSETSETSKISEPSEPVIGKPEPIEPTLCQTGTNMATGAFIFFDMWADKTIYYSFTELFQKLICEGYKYVNRLSDYLEDTGTMWIDEFELDPLFDFYYPALIPPLSILANRSDICKKFPISVESVVENGISCGKNVEILNQANPLGTVSNLPLTDPKEAFQSTGISPLIDETFVLSSPPIQMEGIRVMATQQVKTPLKPLVYLTCKHIIHYNCIDNPQKLCPICPSTDMEPEEEEEMSVDSEEQPDTSSKNRSNEEDSPILKKLIKELSAPISQQSSSGSIISLQTFPDMDINSVNFRELDDKIINAEDGNKKTILE</sequence>
<feature type="non-terminal residue" evidence="2">
    <location>
        <position position="1"/>
    </location>
</feature>
<dbReference type="OrthoDB" id="2443759at2759"/>
<dbReference type="CDD" id="cd16448">
    <property type="entry name" value="RING-H2"/>
    <property type="match status" value="1"/>
</dbReference>
<dbReference type="SUPFAM" id="SSF57850">
    <property type="entry name" value="RING/U-box"/>
    <property type="match status" value="1"/>
</dbReference>
<feature type="region of interest" description="Disordered" evidence="1">
    <location>
        <begin position="248"/>
        <end position="283"/>
    </location>
</feature>
<dbReference type="EMBL" id="CAJVPZ010006736">
    <property type="protein sequence ID" value="CAG8577096.1"/>
    <property type="molecule type" value="Genomic_DNA"/>
</dbReference>
<feature type="region of interest" description="Disordered" evidence="1">
    <location>
        <begin position="1"/>
        <end position="46"/>
    </location>
</feature>
<feature type="compositionally biased region" description="Low complexity" evidence="1">
    <location>
        <begin position="18"/>
        <end position="39"/>
    </location>
</feature>
<gene>
    <name evidence="2" type="ORF">RFULGI_LOCUS5689</name>
</gene>
<accession>A0A9N9G2J0</accession>
<evidence type="ECO:0000313" key="2">
    <source>
        <dbReference type="EMBL" id="CAG8577096.1"/>
    </source>
</evidence>
<dbReference type="Proteomes" id="UP000789396">
    <property type="component" value="Unassembled WGS sequence"/>
</dbReference>
<protein>
    <submittedName>
        <fullName evidence="2">8199_t:CDS:1</fullName>
    </submittedName>
</protein>
<evidence type="ECO:0000313" key="3">
    <source>
        <dbReference type="Proteomes" id="UP000789396"/>
    </source>
</evidence>
<keyword evidence="3" id="KW-1185">Reference proteome</keyword>
<proteinExistence type="predicted"/>
<feature type="compositionally biased region" description="Acidic residues" evidence="1">
    <location>
        <begin position="252"/>
        <end position="268"/>
    </location>
</feature>
<evidence type="ECO:0000256" key="1">
    <source>
        <dbReference type="SAM" id="MobiDB-lite"/>
    </source>
</evidence>
<comment type="caution">
    <text evidence="2">The sequence shown here is derived from an EMBL/GenBank/DDBJ whole genome shotgun (WGS) entry which is preliminary data.</text>
</comment>
<organism evidence="2 3">
    <name type="scientific">Racocetra fulgida</name>
    <dbReference type="NCBI Taxonomy" id="60492"/>
    <lineage>
        <taxon>Eukaryota</taxon>
        <taxon>Fungi</taxon>
        <taxon>Fungi incertae sedis</taxon>
        <taxon>Mucoromycota</taxon>
        <taxon>Glomeromycotina</taxon>
        <taxon>Glomeromycetes</taxon>
        <taxon>Diversisporales</taxon>
        <taxon>Gigasporaceae</taxon>
        <taxon>Racocetra</taxon>
    </lineage>
</organism>
<name>A0A9N9G2J0_9GLOM</name>
<feature type="non-terminal residue" evidence="2">
    <location>
        <position position="340"/>
    </location>
</feature>
<dbReference type="AlphaFoldDB" id="A0A9N9G2J0"/>
<reference evidence="2" key="1">
    <citation type="submission" date="2021-06" db="EMBL/GenBank/DDBJ databases">
        <authorList>
            <person name="Kallberg Y."/>
            <person name="Tangrot J."/>
            <person name="Rosling A."/>
        </authorList>
    </citation>
    <scope>NUCLEOTIDE SEQUENCE</scope>
    <source>
        <strain evidence="2">IN212</strain>
    </source>
</reference>